<proteinExistence type="predicted"/>
<dbReference type="PANTHER" id="PTHR14948">
    <property type="entry name" value="NG5"/>
    <property type="match status" value="1"/>
</dbReference>
<dbReference type="InterPro" id="IPR007593">
    <property type="entry name" value="CD225/Dispanin_fam"/>
</dbReference>
<dbReference type="InterPro" id="IPR051423">
    <property type="entry name" value="CD225/Dispanin"/>
</dbReference>
<evidence type="ECO:0000256" key="2">
    <source>
        <dbReference type="ARBA" id="ARBA00022692"/>
    </source>
</evidence>
<organism evidence="7 8">
    <name type="scientific">Mycolicibacterium moriokaense</name>
    <dbReference type="NCBI Taxonomy" id="39691"/>
    <lineage>
        <taxon>Bacteria</taxon>
        <taxon>Bacillati</taxon>
        <taxon>Actinomycetota</taxon>
        <taxon>Actinomycetes</taxon>
        <taxon>Mycobacteriales</taxon>
        <taxon>Mycobacteriaceae</taxon>
        <taxon>Mycolicibacterium</taxon>
    </lineage>
</organism>
<evidence type="ECO:0008006" key="9">
    <source>
        <dbReference type="Google" id="ProtNLM"/>
    </source>
</evidence>
<dbReference type="AlphaFoldDB" id="A0AAD1H8E5"/>
<evidence type="ECO:0000313" key="7">
    <source>
        <dbReference type="EMBL" id="BBX00862.1"/>
    </source>
</evidence>
<protein>
    <recommendedName>
        <fullName evidence="9">Interferon-induced transmembrane protein</fullName>
    </recommendedName>
</protein>
<name>A0AAD1H8E5_9MYCO</name>
<keyword evidence="3 6" id="KW-1133">Transmembrane helix</keyword>
<feature type="transmembrane region" description="Helical" evidence="6">
    <location>
        <begin position="37"/>
        <end position="57"/>
    </location>
</feature>
<evidence type="ECO:0000256" key="4">
    <source>
        <dbReference type="ARBA" id="ARBA00023136"/>
    </source>
</evidence>
<feature type="region of interest" description="Disordered" evidence="5">
    <location>
        <begin position="1"/>
        <end position="31"/>
    </location>
</feature>
<dbReference type="Pfam" id="PF04505">
    <property type="entry name" value="CD225"/>
    <property type="match status" value="1"/>
</dbReference>
<dbReference type="KEGG" id="mmor:MMOR_17980"/>
<dbReference type="PANTHER" id="PTHR14948:SF25">
    <property type="entry name" value="DUF4190 DOMAIN-CONTAINING PROTEIN"/>
    <property type="match status" value="1"/>
</dbReference>
<reference evidence="7 8" key="1">
    <citation type="journal article" date="2019" name="Emerg. Microbes Infect.">
        <title>Comprehensive subspecies identification of 175 nontuberculous mycobacteria species based on 7547 genomic profiles.</title>
        <authorList>
            <person name="Matsumoto Y."/>
            <person name="Kinjo T."/>
            <person name="Motooka D."/>
            <person name="Nabeya D."/>
            <person name="Jung N."/>
            <person name="Uechi K."/>
            <person name="Horii T."/>
            <person name="Iida T."/>
            <person name="Fujita J."/>
            <person name="Nakamura S."/>
        </authorList>
    </citation>
    <scope>NUCLEOTIDE SEQUENCE [LARGE SCALE GENOMIC DNA]</scope>
    <source>
        <strain evidence="7 8">JCM 6375</strain>
    </source>
</reference>
<dbReference type="GO" id="GO:0016020">
    <property type="term" value="C:membrane"/>
    <property type="evidence" value="ECO:0007669"/>
    <property type="project" value="UniProtKB-SubCell"/>
</dbReference>
<keyword evidence="8" id="KW-1185">Reference proteome</keyword>
<dbReference type="Proteomes" id="UP000466681">
    <property type="component" value="Chromosome"/>
</dbReference>
<feature type="transmembrane region" description="Helical" evidence="6">
    <location>
        <begin position="84"/>
        <end position="106"/>
    </location>
</feature>
<dbReference type="EMBL" id="AP022560">
    <property type="protein sequence ID" value="BBX00862.1"/>
    <property type="molecule type" value="Genomic_DNA"/>
</dbReference>
<sequence>MTDQPPPGNYPPPPPPSGGTPPPPPGGVPAGPPNNNLVWGILVTVLCCLPLGIVSIVKSSQVSGLWAQGRAAEAQQAADDAKKWAIWGAIAGVIVIVIAVIFNLVVGFSATSSYS</sequence>
<accession>A0AAD1H8E5</accession>
<comment type="subcellular location">
    <subcellularLocation>
        <location evidence="1">Membrane</location>
    </subcellularLocation>
</comment>
<gene>
    <name evidence="7" type="ORF">MMOR_17980</name>
</gene>
<evidence type="ECO:0000313" key="8">
    <source>
        <dbReference type="Proteomes" id="UP000466681"/>
    </source>
</evidence>
<keyword evidence="2 6" id="KW-0812">Transmembrane</keyword>
<keyword evidence="4 6" id="KW-0472">Membrane</keyword>
<evidence type="ECO:0000256" key="5">
    <source>
        <dbReference type="SAM" id="MobiDB-lite"/>
    </source>
</evidence>
<evidence type="ECO:0000256" key="6">
    <source>
        <dbReference type="SAM" id="Phobius"/>
    </source>
</evidence>
<dbReference type="RefSeq" id="WP_083157463.1">
    <property type="nucleotide sequence ID" value="NZ_AP022560.1"/>
</dbReference>
<evidence type="ECO:0000256" key="3">
    <source>
        <dbReference type="ARBA" id="ARBA00022989"/>
    </source>
</evidence>
<evidence type="ECO:0000256" key="1">
    <source>
        <dbReference type="ARBA" id="ARBA00004370"/>
    </source>
</evidence>